<organism evidence="3 4">
    <name type="scientific">Triangularia setosa</name>
    <dbReference type="NCBI Taxonomy" id="2587417"/>
    <lineage>
        <taxon>Eukaryota</taxon>
        <taxon>Fungi</taxon>
        <taxon>Dikarya</taxon>
        <taxon>Ascomycota</taxon>
        <taxon>Pezizomycotina</taxon>
        <taxon>Sordariomycetes</taxon>
        <taxon>Sordariomycetidae</taxon>
        <taxon>Sordariales</taxon>
        <taxon>Podosporaceae</taxon>
        <taxon>Triangularia</taxon>
    </lineage>
</organism>
<feature type="region of interest" description="Disordered" evidence="1">
    <location>
        <begin position="146"/>
        <end position="173"/>
    </location>
</feature>
<reference evidence="3" key="2">
    <citation type="submission" date="2023-05" db="EMBL/GenBank/DDBJ databases">
        <authorList>
            <consortium name="Lawrence Berkeley National Laboratory"/>
            <person name="Steindorff A."/>
            <person name="Hensen N."/>
            <person name="Bonometti L."/>
            <person name="Westerberg I."/>
            <person name="Brannstrom I.O."/>
            <person name="Guillou S."/>
            <person name="Cros-Aarteil S."/>
            <person name="Calhoun S."/>
            <person name="Haridas S."/>
            <person name="Kuo A."/>
            <person name="Mondo S."/>
            <person name="Pangilinan J."/>
            <person name="Riley R."/>
            <person name="Labutti K."/>
            <person name="Andreopoulos B."/>
            <person name="Lipzen A."/>
            <person name="Chen C."/>
            <person name="Yanf M."/>
            <person name="Daum C."/>
            <person name="Ng V."/>
            <person name="Clum A."/>
            <person name="Ohm R."/>
            <person name="Martin F."/>
            <person name="Silar P."/>
            <person name="Natvig D."/>
            <person name="Lalanne C."/>
            <person name="Gautier V."/>
            <person name="Ament-Velasquez S.L."/>
            <person name="Kruys A."/>
            <person name="Hutchinson M.I."/>
            <person name="Powell A.J."/>
            <person name="Barry K."/>
            <person name="Miller A.N."/>
            <person name="Grigoriev I.V."/>
            <person name="Debuchy R."/>
            <person name="Gladieux P."/>
            <person name="Thoren M.H."/>
            <person name="Johannesson H."/>
        </authorList>
    </citation>
    <scope>NUCLEOTIDE SEQUENCE</scope>
    <source>
        <strain evidence="3">CBS 892.96</strain>
    </source>
</reference>
<reference evidence="3" key="1">
    <citation type="journal article" date="2023" name="Mol. Phylogenet. Evol.">
        <title>Genome-scale phylogeny and comparative genomics of the fungal order Sordariales.</title>
        <authorList>
            <person name="Hensen N."/>
            <person name="Bonometti L."/>
            <person name="Westerberg I."/>
            <person name="Brannstrom I.O."/>
            <person name="Guillou S."/>
            <person name="Cros-Aarteil S."/>
            <person name="Calhoun S."/>
            <person name="Haridas S."/>
            <person name="Kuo A."/>
            <person name="Mondo S."/>
            <person name="Pangilinan J."/>
            <person name="Riley R."/>
            <person name="LaButti K."/>
            <person name="Andreopoulos B."/>
            <person name="Lipzen A."/>
            <person name="Chen C."/>
            <person name="Yan M."/>
            <person name="Daum C."/>
            <person name="Ng V."/>
            <person name="Clum A."/>
            <person name="Steindorff A."/>
            <person name="Ohm R.A."/>
            <person name="Martin F."/>
            <person name="Silar P."/>
            <person name="Natvig D.O."/>
            <person name="Lalanne C."/>
            <person name="Gautier V."/>
            <person name="Ament-Velasquez S.L."/>
            <person name="Kruys A."/>
            <person name="Hutchinson M.I."/>
            <person name="Powell A.J."/>
            <person name="Barry K."/>
            <person name="Miller A.N."/>
            <person name="Grigoriev I.V."/>
            <person name="Debuchy R."/>
            <person name="Gladieux P."/>
            <person name="Hiltunen Thoren M."/>
            <person name="Johannesson H."/>
        </authorList>
    </citation>
    <scope>NUCLEOTIDE SEQUENCE</scope>
    <source>
        <strain evidence="3">CBS 892.96</strain>
    </source>
</reference>
<dbReference type="InterPro" id="IPR029071">
    <property type="entry name" value="Ubiquitin-like_domsf"/>
</dbReference>
<dbReference type="CDD" id="cd17039">
    <property type="entry name" value="Ubl_ubiquitin_like"/>
    <property type="match status" value="1"/>
</dbReference>
<proteinExistence type="predicted"/>
<feature type="domain" description="Ubiquitin-like" evidence="2">
    <location>
        <begin position="87"/>
        <end position="125"/>
    </location>
</feature>
<dbReference type="Gene3D" id="1.10.286.70">
    <property type="entry name" value="Get5 dimerization domain"/>
    <property type="match status" value="1"/>
</dbReference>
<dbReference type="AlphaFoldDB" id="A0AAN6WE92"/>
<dbReference type="InterPro" id="IPR049256">
    <property type="entry name" value="Get5_C"/>
</dbReference>
<dbReference type="InterPro" id="IPR000626">
    <property type="entry name" value="Ubiquitin-like_dom"/>
</dbReference>
<dbReference type="SUPFAM" id="SSF54236">
    <property type="entry name" value="Ubiquitin-like"/>
    <property type="match status" value="1"/>
</dbReference>
<evidence type="ECO:0000313" key="3">
    <source>
        <dbReference type="EMBL" id="KAK4178517.1"/>
    </source>
</evidence>
<accession>A0AAN6WE92</accession>
<sequence length="228" mass="24725">MTEVSFAQSFISLLGTIPSKISHDHVEDPRRYTITTPYTIPHHPSQKPFSRRTCATAVPSENVTVKAVSARNPPLAITLDGNLPVNTTSILDVKNQIAAQTGIPLSKIKLLYQKKPAQDSKTLKDILSGEAKDELEFGLMIIGGAASVPATPPPKTEEVPKKEAAQGGEPMEVEVESTPVAAPGQISGKEVLNTDEFWDDLRGFLEQRVKDEGVAKEAVEKFKLAWTA</sequence>
<gene>
    <name evidence="3" type="ORF">QBC36DRAFT_324580</name>
</gene>
<dbReference type="Proteomes" id="UP001302321">
    <property type="component" value="Unassembled WGS sequence"/>
</dbReference>
<keyword evidence="4" id="KW-1185">Reference proteome</keyword>
<feature type="compositionally biased region" description="Basic and acidic residues" evidence="1">
    <location>
        <begin position="155"/>
        <end position="164"/>
    </location>
</feature>
<dbReference type="Gene3D" id="3.10.20.90">
    <property type="entry name" value="Phosphatidylinositol 3-kinase Catalytic Subunit, Chain A, domain 1"/>
    <property type="match status" value="1"/>
</dbReference>
<dbReference type="Pfam" id="PF17183">
    <property type="entry name" value="Get5_C"/>
    <property type="match status" value="1"/>
</dbReference>
<evidence type="ECO:0000313" key="4">
    <source>
        <dbReference type="Proteomes" id="UP001302321"/>
    </source>
</evidence>
<name>A0AAN6WE92_9PEZI</name>
<dbReference type="PROSITE" id="PS50053">
    <property type="entry name" value="UBIQUITIN_2"/>
    <property type="match status" value="1"/>
</dbReference>
<dbReference type="EMBL" id="MU866136">
    <property type="protein sequence ID" value="KAK4178517.1"/>
    <property type="molecule type" value="Genomic_DNA"/>
</dbReference>
<dbReference type="Pfam" id="PF12754">
    <property type="entry name" value="Get5_N"/>
    <property type="match status" value="1"/>
</dbReference>
<evidence type="ECO:0000259" key="2">
    <source>
        <dbReference type="PROSITE" id="PS50053"/>
    </source>
</evidence>
<comment type="caution">
    <text evidence="3">The sequence shown here is derived from an EMBL/GenBank/DDBJ whole genome shotgun (WGS) entry which is preliminary data.</text>
</comment>
<evidence type="ECO:0000256" key="1">
    <source>
        <dbReference type="SAM" id="MobiDB-lite"/>
    </source>
</evidence>
<protein>
    <submittedName>
        <fullName evidence="3">Cell-cycle control medial ring component</fullName>
    </submittedName>
</protein>
<dbReference type="InterPro" id="IPR024737">
    <property type="entry name" value="Get5_N"/>
</dbReference>